<dbReference type="InterPro" id="IPR018653">
    <property type="entry name" value="ScfR_C"/>
</dbReference>
<dbReference type="SMART" id="SM00530">
    <property type="entry name" value="HTH_XRE"/>
    <property type="match status" value="1"/>
</dbReference>
<dbReference type="InterPro" id="IPR050807">
    <property type="entry name" value="TransReg_Diox_bact_type"/>
</dbReference>
<evidence type="ECO:0000259" key="2">
    <source>
        <dbReference type="PROSITE" id="PS50943"/>
    </source>
</evidence>
<dbReference type="CDD" id="cd00093">
    <property type="entry name" value="HTH_XRE"/>
    <property type="match status" value="1"/>
</dbReference>
<dbReference type="SUPFAM" id="SSF47413">
    <property type="entry name" value="lambda repressor-like DNA-binding domains"/>
    <property type="match status" value="1"/>
</dbReference>
<dbReference type="Pfam" id="PF09856">
    <property type="entry name" value="ScfRs"/>
    <property type="match status" value="1"/>
</dbReference>
<dbReference type="InterPro" id="IPR001387">
    <property type="entry name" value="Cro/C1-type_HTH"/>
</dbReference>
<protein>
    <recommendedName>
        <fullName evidence="2">HTH cro/C1-type domain-containing protein</fullName>
    </recommendedName>
</protein>
<keyword evidence="1" id="KW-0238">DNA-binding</keyword>
<dbReference type="PANTHER" id="PTHR46797">
    <property type="entry name" value="HTH-TYPE TRANSCRIPTIONAL REGULATOR"/>
    <property type="match status" value="1"/>
</dbReference>
<dbReference type="OrthoDB" id="7790108at2"/>
<dbReference type="GO" id="GO:0003700">
    <property type="term" value="F:DNA-binding transcription factor activity"/>
    <property type="evidence" value="ECO:0007669"/>
    <property type="project" value="TreeGrafter"/>
</dbReference>
<accession>A0A2T6KQQ8</accession>
<dbReference type="Proteomes" id="UP000244523">
    <property type="component" value="Unassembled WGS sequence"/>
</dbReference>
<keyword evidence="4" id="KW-1185">Reference proteome</keyword>
<organism evidence="3 4">
    <name type="scientific">Yoonia sediminilitoris</name>
    <dbReference type="NCBI Taxonomy" id="1286148"/>
    <lineage>
        <taxon>Bacteria</taxon>
        <taxon>Pseudomonadati</taxon>
        <taxon>Pseudomonadota</taxon>
        <taxon>Alphaproteobacteria</taxon>
        <taxon>Rhodobacterales</taxon>
        <taxon>Paracoccaceae</taxon>
        <taxon>Yoonia</taxon>
    </lineage>
</organism>
<dbReference type="GO" id="GO:0003677">
    <property type="term" value="F:DNA binding"/>
    <property type="evidence" value="ECO:0007669"/>
    <property type="project" value="UniProtKB-KW"/>
</dbReference>
<gene>
    <name evidence="3" type="ORF">C8N45_101479</name>
</gene>
<dbReference type="GO" id="GO:0005829">
    <property type="term" value="C:cytosol"/>
    <property type="evidence" value="ECO:0007669"/>
    <property type="project" value="TreeGrafter"/>
</dbReference>
<sequence>MSIERLTGSRIREKRLDLGLRQAAVAEAVGISASYLNLIEHNRRRIGGKLLADIARKLGVETSQLTADADGDLLDQIRAAAGAFGTKSEVDRAEELSARFPGWSKLIAAQANRLAMLEERVQALTDRMSYDPQLAMSLNEVVSAATSIRSSASILVGQEDLDADWQRRFHENIHADSLRLGAGSEALISYLDAPDADVAVVQSPQEEIETFLATSSFHYPQLEKARGDVDAFVAGVNLSPPASALLRMIARIYQSDAVAMPRRQFAQAAQDCAYDPAALSQAFAVDFAAVLRRFATLSPSEGHPQTGLAVVDASGSVTFLKTMPGFRLPRFGGACPLWPIFSAFSRPTQPIMADIVMPGTDQTGLRCYAVADAIERPGFDRPPALRSTMLVLPDLPADSRNVIPVGVSCRICPRARCNSRREPAMDGVTLDTSL</sequence>
<dbReference type="PROSITE" id="PS50943">
    <property type="entry name" value="HTH_CROC1"/>
    <property type="match status" value="1"/>
</dbReference>
<dbReference type="AlphaFoldDB" id="A0A2T6KQQ8"/>
<dbReference type="PANTHER" id="PTHR46797:SF1">
    <property type="entry name" value="METHYLPHOSPHONATE SYNTHASE"/>
    <property type="match status" value="1"/>
</dbReference>
<evidence type="ECO:0000313" key="4">
    <source>
        <dbReference type="Proteomes" id="UP000244523"/>
    </source>
</evidence>
<proteinExistence type="predicted"/>
<reference evidence="3 4" key="1">
    <citation type="submission" date="2018-04" db="EMBL/GenBank/DDBJ databases">
        <title>Genomic Encyclopedia of Archaeal and Bacterial Type Strains, Phase II (KMG-II): from individual species to whole genera.</title>
        <authorList>
            <person name="Goeker M."/>
        </authorList>
    </citation>
    <scope>NUCLEOTIDE SEQUENCE [LARGE SCALE GENOMIC DNA]</scope>
    <source>
        <strain evidence="3 4">DSM 29955</strain>
    </source>
</reference>
<dbReference type="EMBL" id="QBUD01000001">
    <property type="protein sequence ID" value="PUB18888.1"/>
    <property type="molecule type" value="Genomic_DNA"/>
</dbReference>
<name>A0A2T6KQQ8_9RHOB</name>
<evidence type="ECO:0000313" key="3">
    <source>
        <dbReference type="EMBL" id="PUB18888.1"/>
    </source>
</evidence>
<feature type="domain" description="HTH cro/C1-type" evidence="2">
    <location>
        <begin position="11"/>
        <end position="65"/>
    </location>
</feature>
<dbReference type="Gene3D" id="1.10.260.40">
    <property type="entry name" value="lambda repressor-like DNA-binding domains"/>
    <property type="match status" value="1"/>
</dbReference>
<dbReference type="InterPro" id="IPR010982">
    <property type="entry name" value="Lambda_DNA-bd_dom_sf"/>
</dbReference>
<dbReference type="Pfam" id="PF01381">
    <property type="entry name" value="HTH_3"/>
    <property type="match status" value="1"/>
</dbReference>
<evidence type="ECO:0000256" key="1">
    <source>
        <dbReference type="ARBA" id="ARBA00023125"/>
    </source>
</evidence>
<comment type="caution">
    <text evidence="3">The sequence shown here is derived from an EMBL/GenBank/DDBJ whole genome shotgun (WGS) entry which is preliminary data.</text>
</comment>